<proteinExistence type="predicted"/>
<accession>A0ABQ7S7P1</accession>
<name>A0ABQ7S7P1_9ACAR</name>
<comment type="caution">
    <text evidence="1">The sequence shown here is derived from an EMBL/GenBank/DDBJ whole genome shotgun (WGS) entry which is preliminary data.</text>
</comment>
<evidence type="ECO:0000313" key="1">
    <source>
        <dbReference type="EMBL" id="KAG9509250.1"/>
    </source>
</evidence>
<reference evidence="1 2" key="1">
    <citation type="submission" date="2020-10" db="EMBL/GenBank/DDBJ databases">
        <authorList>
            <person name="Klimov P.B."/>
            <person name="Dyachkov S.M."/>
            <person name="Chetverikov P.E."/>
        </authorList>
    </citation>
    <scope>NUCLEOTIDE SEQUENCE [LARGE SCALE GENOMIC DNA]</scope>
    <source>
        <strain evidence="1">BMOC 18-1129-001#AD2665</strain>
        <tissue evidence="1">Entire mites</tissue>
    </source>
</reference>
<gene>
    <name evidence="1" type="ORF">GZH46_02240</name>
</gene>
<evidence type="ECO:0000313" key="2">
    <source>
        <dbReference type="Proteomes" id="UP000825002"/>
    </source>
</evidence>
<sequence length="99" mass="11346">MILQEIGPKITYCRGATNHEADCLSRASYATESDQELDRMIINAISVEQDTEWQRACQADPEYAHLVNAGSSQWRLSGDTLKDKKGRIWVPHERREELI</sequence>
<dbReference type="EMBL" id="JAIFTH010000578">
    <property type="protein sequence ID" value="KAG9509250.1"/>
    <property type="molecule type" value="Genomic_DNA"/>
</dbReference>
<protein>
    <submittedName>
        <fullName evidence="1">Uncharacterized protein</fullName>
    </submittedName>
</protein>
<dbReference type="Proteomes" id="UP000825002">
    <property type="component" value="Unassembled WGS sequence"/>
</dbReference>
<organism evidence="1 2">
    <name type="scientific">Fragariocoptes setiger</name>
    <dbReference type="NCBI Taxonomy" id="1670756"/>
    <lineage>
        <taxon>Eukaryota</taxon>
        <taxon>Metazoa</taxon>
        <taxon>Ecdysozoa</taxon>
        <taxon>Arthropoda</taxon>
        <taxon>Chelicerata</taxon>
        <taxon>Arachnida</taxon>
        <taxon>Acari</taxon>
        <taxon>Acariformes</taxon>
        <taxon>Trombidiformes</taxon>
        <taxon>Prostigmata</taxon>
        <taxon>Eupodina</taxon>
        <taxon>Eriophyoidea</taxon>
        <taxon>Phytoptidae</taxon>
        <taxon>Fragariocoptes</taxon>
    </lineage>
</organism>
<keyword evidence="2" id="KW-1185">Reference proteome</keyword>
<feature type="non-terminal residue" evidence="1">
    <location>
        <position position="1"/>
    </location>
</feature>